<dbReference type="InterPro" id="IPR050250">
    <property type="entry name" value="Macrolide_Exporter_MacB"/>
</dbReference>
<evidence type="ECO:0000259" key="8">
    <source>
        <dbReference type="Pfam" id="PF02687"/>
    </source>
</evidence>
<dbReference type="Pfam" id="PF02687">
    <property type="entry name" value="FtsX"/>
    <property type="match status" value="1"/>
</dbReference>
<proteinExistence type="inferred from homology"/>
<keyword evidence="11" id="KW-1185">Reference proteome</keyword>
<evidence type="ECO:0000256" key="2">
    <source>
        <dbReference type="ARBA" id="ARBA00022475"/>
    </source>
</evidence>
<comment type="caution">
    <text evidence="10">The sequence shown here is derived from an EMBL/GenBank/DDBJ whole genome shotgun (WGS) entry which is preliminary data.</text>
</comment>
<reference evidence="10" key="1">
    <citation type="submission" date="2019-10" db="EMBL/GenBank/DDBJ databases">
        <title>Draft genome sequece of Microseira wollei NIES-4236.</title>
        <authorList>
            <person name="Yamaguchi H."/>
            <person name="Suzuki S."/>
            <person name="Kawachi M."/>
        </authorList>
    </citation>
    <scope>NUCLEOTIDE SEQUENCE</scope>
    <source>
        <strain evidence="10">NIES-4236</strain>
    </source>
</reference>
<evidence type="ECO:0000259" key="9">
    <source>
        <dbReference type="Pfam" id="PF12704"/>
    </source>
</evidence>
<evidence type="ECO:0000256" key="7">
    <source>
        <dbReference type="SAM" id="Phobius"/>
    </source>
</evidence>
<evidence type="ECO:0000256" key="1">
    <source>
        <dbReference type="ARBA" id="ARBA00004651"/>
    </source>
</evidence>
<dbReference type="InterPro" id="IPR025857">
    <property type="entry name" value="MacB_PCD"/>
</dbReference>
<organism evidence="10 11">
    <name type="scientific">Microseira wollei NIES-4236</name>
    <dbReference type="NCBI Taxonomy" id="2530354"/>
    <lineage>
        <taxon>Bacteria</taxon>
        <taxon>Bacillati</taxon>
        <taxon>Cyanobacteriota</taxon>
        <taxon>Cyanophyceae</taxon>
        <taxon>Oscillatoriophycideae</taxon>
        <taxon>Aerosakkonematales</taxon>
        <taxon>Aerosakkonemataceae</taxon>
        <taxon>Microseira</taxon>
    </lineage>
</organism>
<dbReference type="PANTHER" id="PTHR30572">
    <property type="entry name" value="MEMBRANE COMPONENT OF TRANSPORTER-RELATED"/>
    <property type="match status" value="1"/>
</dbReference>
<gene>
    <name evidence="10" type="ORF">MiSe_92240</name>
</gene>
<comment type="subcellular location">
    <subcellularLocation>
        <location evidence="1">Cell membrane</location>
        <topology evidence="1">Multi-pass membrane protein</topology>
    </subcellularLocation>
</comment>
<dbReference type="GO" id="GO:0022857">
    <property type="term" value="F:transmembrane transporter activity"/>
    <property type="evidence" value="ECO:0007669"/>
    <property type="project" value="TreeGrafter"/>
</dbReference>
<feature type="transmembrane region" description="Helical" evidence="7">
    <location>
        <begin position="221"/>
        <end position="245"/>
    </location>
</feature>
<accession>A0AAV3XUM9</accession>
<feature type="domain" description="MacB-like periplasmic core" evidence="9">
    <location>
        <begin position="3"/>
        <end position="101"/>
    </location>
</feature>
<dbReference type="PANTHER" id="PTHR30572:SF4">
    <property type="entry name" value="ABC TRANSPORTER PERMEASE YTRF"/>
    <property type="match status" value="1"/>
</dbReference>
<evidence type="ECO:0000313" key="11">
    <source>
        <dbReference type="Proteomes" id="UP001050975"/>
    </source>
</evidence>
<evidence type="ECO:0008006" key="12">
    <source>
        <dbReference type="Google" id="ProtNLM"/>
    </source>
</evidence>
<feature type="transmembrane region" description="Helical" evidence="7">
    <location>
        <begin position="182"/>
        <end position="209"/>
    </location>
</feature>
<dbReference type="Proteomes" id="UP001050975">
    <property type="component" value="Unassembled WGS sequence"/>
</dbReference>
<keyword evidence="5 7" id="KW-0472">Membrane</keyword>
<evidence type="ECO:0000256" key="5">
    <source>
        <dbReference type="ARBA" id="ARBA00023136"/>
    </source>
</evidence>
<keyword evidence="3 7" id="KW-0812">Transmembrane</keyword>
<feature type="domain" description="ABC3 transporter permease C-terminal" evidence="8">
    <location>
        <begin position="142"/>
        <end position="255"/>
    </location>
</feature>
<evidence type="ECO:0000256" key="3">
    <source>
        <dbReference type="ARBA" id="ARBA00022692"/>
    </source>
</evidence>
<sequence length="262" mass="27244">MNESAQVAVLGPTVQRKIFGNNTGLDEKIRIRGEVYRVIGIMEPKGSTGPMDRDDAIFIPLTSMSSRIVGNNALAGVSVSAILVKGENQAALNAARFQVTNLLRLRHNIYNPANDDFRITNQADLVNAFSNTVGFLTIMVVALAAISLVVGGIGIANIMLVSAVERTREIGIRKALGATKSAILTQFLVEAIAISTLGGKIGAGTGIAIAFGGSLIFKFPFVVSGLSVAIAFGLSTAVGLVAGVIPARNAANLDPIAALRSD</sequence>
<comment type="similarity">
    <text evidence="6">Belongs to the ABC-4 integral membrane protein family.</text>
</comment>
<evidence type="ECO:0000256" key="6">
    <source>
        <dbReference type="ARBA" id="ARBA00038076"/>
    </source>
</evidence>
<evidence type="ECO:0000256" key="4">
    <source>
        <dbReference type="ARBA" id="ARBA00022989"/>
    </source>
</evidence>
<evidence type="ECO:0000313" key="10">
    <source>
        <dbReference type="EMBL" id="GET44397.1"/>
    </source>
</evidence>
<dbReference type="AlphaFoldDB" id="A0AAV3XUM9"/>
<dbReference type="Pfam" id="PF12704">
    <property type="entry name" value="MacB_PCD"/>
    <property type="match status" value="1"/>
</dbReference>
<dbReference type="GO" id="GO:0005886">
    <property type="term" value="C:plasma membrane"/>
    <property type="evidence" value="ECO:0007669"/>
    <property type="project" value="UniProtKB-SubCell"/>
</dbReference>
<keyword evidence="4 7" id="KW-1133">Transmembrane helix</keyword>
<feature type="transmembrane region" description="Helical" evidence="7">
    <location>
        <begin position="135"/>
        <end position="161"/>
    </location>
</feature>
<keyword evidence="2" id="KW-1003">Cell membrane</keyword>
<protein>
    <recommendedName>
        <fullName evidence="12">ABC transporter permease protein</fullName>
    </recommendedName>
</protein>
<dbReference type="InterPro" id="IPR003838">
    <property type="entry name" value="ABC3_permease_C"/>
</dbReference>
<dbReference type="EMBL" id="BLAY01000344">
    <property type="protein sequence ID" value="GET44397.1"/>
    <property type="molecule type" value="Genomic_DNA"/>
</dbReference>
<name>A0AAV3XUM9_9CYAN</name>